<reference evidence="1" key="1">
    <citation type="submission" date="2023-04" db="EMBL/GenBank/DDBJ databases">
        <title>Comparative genomic analysis of Cohnella hashimotonis sp. nov., isolated from the International Space Station.</title>
        <authorList>
            <person name="Venkateswaran K."/>
            <person name="Simpson A."/>
        </authorList>
    </citation>
    <scope>NUCLEOTIDE SEQUENCE</scope>
    <source>
        <strain evidence="1">F6_2S_P_1</strain>
    </source>
</reference>
<proteinExistence type="predicted"/>
<keyword evidence="2" id="KW-1185">Reference proteome</keyword>
<dbReference type="RefSeq" id="WP_282909218.1">
    <property type="nucleotide sequence ID" value="NZ_JAGRPV010000001.1"/>
</dbReference>
<dbReference type="Proteomes" id="UP001161691">
    <property type="component" value="Unassembled WGS sequence"/>
</dbReference>
<dbReference type="EMBL" id="JAGRPV010000001">
    <property type="protein sequence ID" value="MDI4646355.1"/>
    <property type="molecule type" value="Genomic_DNA"/>
</dbReference>
<evidence type="ECO:0000313" key="2">
    <source>
        <dbReference type="Proteomes" id="UP001161691"/>
    </source>
</evidence>
<name>A0ABT6THZ0_9BACL</name>
<sequence>MPSDAKLRKQAYLAASAKADHAGHRYKVATSALSRLALGLPADEEAFVRMLDTVDRREDCSDFTVNVILRMLVLYGDSALLGEALLERIRSTLTGFEYWYDAKRSEHSGSQFFVTENHVMLYRTCQLLAAQLYPDDWFAAHDRYGHELAKPAAVFIADWIRVKAMVGFSEWDSHCYMSENYLSVLNVYDLAHDAELRLMASQLLDLMSFGMAVNSYKGAYSCTQGRTYSEMILEPANQSTQPLQYLLWGTGEHARHLLHLSATALSTSGYEAPEAVAAAALDTATIESREQQSFDVEDGAKLGKGVATEEDTSFYWQNMGYTHKDLIRTNIDMARKYGIPVNHQLEQEAAYFAQCQAADIEPKPCRGSTYLSRVNKITRRTGDYMLSCAQDFRKGENGFQQHIWQASLDGGVVVFTNHPGTESVRTGRPDLWTGNDVMPRSIQHGSVVISIYRLPSDVRLPYTHAFFPKRRFDEVLERGGWLFGRKGDGYVALYSQRGYHWTERLPEEEVRCDVLDNVWLCRAGRLAEDGSFETFVERLLQAELSVSAQSTVTWQDPAYGAIAFGWEGPLQVKGSAIPFDNYPRFDNPYCRAERYSGTYAIRADGHETTLRF</sequence>
<protein>
    <recommendedName>
        <fullName evidence="3">Heparin-sulfate lyase N-terminal domain-containing protein</fullName>
    </recommendedName>
</protein>
<gene>
    <name evidence="1" type="ORF">KB449_15355</name>
</gene>
<comment type="caution">
    <text evidence="1">The sequence shown here is derived from an EMBL/GenBank/DDBJ whole genome shotgun (WGS) entry which is preliminary data.</text>
</comment>
<accession>A0ABT6THZ0</accession>
<evidence type="ECO:0008006" key="3">
    <source>
        <dbReference type="Google" id="ProtNLM"/>
    </source>
</evidence>
<evidence type="ECO:0000313" key="1">
    <source>
        <dbReference type="EMBL" id="MDI4646355.1"/>
    </source>
</evidence>
<organism evidence="1 2">
    <name type="scientific">Cohnella hashimotonis</name>
    <dbReference type="NCBI Taxonomy" id="2826895"/>
    <lineage>
        <taxon>Bacteria</taxon>
        <taxon>Bacillati</taxon>
        <taxon>Bacillota</taxon>
        <taxon>Bacilli</taxon>
        <taxon>Bacillales</taxon>
        <taxon>Paenibacillaceae</taxon>
        <taxon>Cohnella</taxon>
    </lineage>
</organism>